<keyword evidence="2" id="KW-1185">Reference proteome</keyword>
<organism evidence="1 2">
    <name type="scientific">Leucogyrophana mollusca</name>
    <dbReference type="NCBI Taxonomy" id="85980"/>
    <lineage>
        <taxon>Eukaryota</taxon>
        <taxon>Fungi</taxon>
        <taxon>Dikarya</taxon>
        <taxon>Basidiomycota</taxon>
        <taxon>Agaricomycotina</taxon>
        <taxon>Agaricomycetes</taxon>
        <taxon>Agaricomycetidae</taxon>
        <taxon>Boletales</taxon>
        <taxon>Boletales incertae sedis</taxon>
        <taxon>Leucogyrophana</taxon>
    </lineage>
</organism>
<proteinExistence type="predicted"/>
<sequence>MSPRDLLLNKSSFNLDASGIAGFFGGSEAISAMTTVHLYRGRRWWGWYNSPGSYTVAKHFGQLASSRLWDALFPGPNVEPA</sequence>
<gene>
    <name evidence="1" type="ORF">BV22DRAFT_1017093</name>
</gene>
<protein>
    <submittedName>
        <fullName evidence="1">Uncharacterized protein</fullName>
    </submittedName>
</protein>
<dbReference type="Proteomes" id="UP000790709">
    <property type="component" value="Unassembled WGS sequence"/>
</dbReference>
<reference evidence="1" key="1">
    <citation type="journal article" date="2021" name="New Phytol.">
        <title>Evolutionary innovations through gain and loss of genes in the ectomycorrhizal Boletales.</title>
        <authorList>
            <person name="Wu G."/>
            <person name="Miyauchi S."/>
            <person name="Morin E."/>
            <person name="Kuo A."/>
            <person name="Drula E."/>
            <person name="Varga T."/>
            <person name="Kohler A."/>
            <person name="Feng B."/>
            <person name="Cao Y."/>
            <person name="Lipzen A."/>
            <person name="Daum C."/>
            <person name="Hundley H."/>
            <person name="Pangilinan J."/>
            <person name="Johnson J."/>
            <person name="Barry K."/>
            <person name="LaButti K."/>
            <person name="Ng V."/>
            <person name="Ahrendt S."/>
            <person name="Min B."/>
            <person name="Choi I.G."/>
            <person name="Park H."/>
            <person name="Plett J.M."/>
            <person name="Magnuson J."/>
            <person name="Spatafora J.W."/>
            <person name="Nagy L.G."/>
            <person name="Henrissat B."/>
            <person name="Grigoriev I.V."/>
            <person name="Yang Z.L."/>
            <person name="Xu J."/>
            <person name="Martin F.M."/>
        </authorList>
    </citation>
    <scope>NUCLEOTIDE SEQUENCE</scope>
    <source>
        <strain evidence="1">KUC20120723A-06</strain>
    </source>
</reference>
<accession>A0ACB8BB41</accession>
<evidence type="ECO:0000313" key="1">
    <source>
        <dbReference type="EMBL" id="KAH7922535.1"/>
    </source>
</evidence>
<name>A0ACB8BB41_9AGAM</name>
<comment type="caution">
    <text evidence="1">The sequence shown here is derived from an EMBL/GenBank/DDBJ whole genome shotgun (WGS) entry which is preliminary data.</text>
</comment>
<dbReference type="EMBL" id="MU266481">
    <property type="protein sequence ID" value="KAH7922535.1"/>
    <property type="molecule type" value="Genomic_DNA"/>
</dbReference>
<feature type="non-terminal residue" evidence="1">
    <location>
        <position position="81"/>
    </location>
</feature>
<evidence type="ECO:0000313" key="2">
    <source>
        <dbReference type="Proteomes" id="UP000790709"/>
    </source>
</evidence>